<keyword evidence="4" id="KW-1185">Reference proteome</keyword>
<evidence type="ECO:0000313" key="4">
    <source>
        <dbReference type="Proteomes" id="UP000007845"/>
    </source>
</evidence>
<feature type="domain" description="WYL" evidence="1">
    <location>
        <begin position="155"/>
        <end position="222"/>
    </location>
</feature>
<dbReference type="OrthoDB" id="5417724at2"/>
<dbReference type="STRING" id="641491.DND132_0200"/>
<accession>F0JDX8</accession>
<evidence type="ECO:0000259" key="2">
    <source>
        <dbReference type="Pfam" id="PF25583"/>
    </source>
</evidence>
<dbReference type="InterPro" id="IPR057727">
    <property type="entry name" value="WCX_dom"/>
</dbReference>
<dbReference type="RefSeq" id="WP_014320846.1">
    <property type="nucleotide sequence ID" value="NC_016803.1"/>
</dbReference>
<dbReference type="Proteomes" id="UP000007845">
    <property type="component" value="Chromosome"/>
</dbReference>
<dbReference type="Pfam" id="PF25583">
    <property type="entry name" value="WCX"/>
    <property type="match status" value="1"/>
</dbReference>
<sequence length="331" mass="37388">MRGTQIIQLFKGIQALSKTNGTTINELMEVLGRNDRKAAYRMLETIQGIGVPVYEEKIHGQRAKRWKIDETSRQKLAGLNLPDFTISLPDIVALQLLRSQATVFKGTEIETTLNRLFSRLDAFVPEGLFASLSKLGPLFGSSNKWAKDYSGKEGILDSLVEAMLERRTCLVRYHSFQQGRETRFKIDPLYFFEYSGGLYLFVRTTAYDDIRILALERVREVAPTSDGFEEPKDFDARARLSEPFGIIADDPIEATVRVSADQARYLLERPYFRERVVAEESDGAVIVQLNTSGRHDVVKWILSLGSQAEVLGPPELRADVKKELEATLSGY</sequence>
<dbReference type="Pfam" id="PF13280">
    <property type="entry name" value="WYL"/>
    <property type="match status" value="1"/>
</dbReference>
<dbReference type="InterPro" id="IPR051534">
    <property type="entry name" value="CBASS_pafABC_assoc_protein"/>
</dbReference>
<dbReference type="eggNOG" id="COG2378">
    <property type="taxonomic scope" value="Bacteria"/>
</dbReference>
<dbReference type="PROSITE" id="PS52050">
    <property type="entry name" value="WYL"/>
    <property type="match status" value="1"/>
</dbReference>
<organism evidence="3 4">
    <name type="scientific">Pseudodesulfovibrio mercurii</name>
    <dbReference type="NCBI Taxonomy" id="641491"/>
    <lineage>
        <taxon>Bacteria</taxon>
        <taxon>Pseudomonadati</taxon>
        <taxon>Thermodesulfobacteriota</taxon>
        <taxon>Desulfovibrionia</taxon>
        <taxon>Desulfovibrionales</taxon>
        <taxon>Desulfovibrionaceae</taxon>
    </lineage>
</organism>
<dbReference type="KEGG" id="ddn:DND132_0200"/>
<dbReference type="PANTHER" id="PTHR34580:SF1">
    <property type="entry name" value="PROTEIN PAFC"/>
    <property type="match status" value="1"/>
</dbReference>
<dbReference type="HOGENOM" id="CLU_041141_4_1_7"/>
<proteinExistence type="predicted"/>
<dbReference type="AlphaFoldDB" id="F0JDX8"/>
<evidence type="ECO:0000259" key="1">
    <source>
        <dbReference type="Pfam" id="PF13280"/>
    </source>
</evidence>
<reference evidence="3 4" key="1">
    <citation type="journal article" date="2011" name="J. Bacteriol.">
        <title>Genome sequence of the mercury-methylating strain Desulfovibrio desulfuricans ND132.</title>
        <authorList>
            <person name="Brown S.D."/>
            <person name="Gilmour C.C."/>
            <person name="Kucken A.M."/>
            <person name="Wall J.D."/>
            <person name="Elias D.A."/>
            <person name="Brandt C.C."/>
            <person name="Podar M."/>
            <person name="Chertkov O."/>
            <person name="Held B."/>
            <person name="Bruce D.C."/>
            <person name="Detter J.C."/>
            <person name="Tapia R."/>
            <person name="Han C.S."/>
            <person name="Goodwin L.A."/>
            <person name="Cheng J.F."/>
            <person name="Pitluck S."/>
            <person name="Woyke T."/>
            <person name="Mikhailova N."/>
            <person name="Ivanova N.N."/>
            <person name="Han J."/>
            <person name="Lucas S."/>
            <person name="Lapidus A.L."/>
            <person name="Land M.L."/>
            <person name="Hauser L.J."/>
            <person name="Palumbo A.V."/>
        </authorList>
    </citation>
    <scope>NUCLEOTIDE SEQUENCE [LARGE SCALE GENOMIC DNA]</scope>
    <source>
        <strain evidence="3 4">ND132</strain>
    </source>
</reference>
<dbReference type="InterPro" id="IPR026881">
    <property type="entry name" value="WYL_dom"/>
</dbReference>
<name>F0JDX8_9BACT</name>
<dbReference type="EMBL" id="CP003220">
    <property type="protein sequence ID" value="EGB13418.1"/>
    <property type="molecule type" value="Genomic_DNA"/>
</dbReference>
<dbReference type="PANTHER" id="PTHR34580">
    <property type="match status" value="1"/>
</dbReference>
<feature type="domain" description="WCX" evidence="2">
    <location>
        <begin position="251"/>
        <end position="327"/>
    </location>
</feature>
<protein>
    <submittedName>
        <fullName evidence="3">Transcriptional regulator, putative</fullName>
    </submittedName>
</protein>
<gene>
    <name evidence="3" type="ORF">DND132_0200</name>
</gene>
<evidence type="ECO:0000313" key="3">
    <source>
        <dbReference type="EMBL" id="EGB13418.1"/>
    </source>
</evidence>